<protein>
    <submittedName>
        <fullName evidence="1">Uncharacterized protein</fullName>
    </submittedName>
</protein>
<dbReference type="AlphaFoldDB" id="A0A165XBF2"/>
<reference evidence="1 2" key="1">
    <citation type="journal article" date="2016" name="Front. Microbiol.">
        <title>Comparative Genomic Analysis Reveals a Diverse Repertoire of Genes Involved in Prokaryote-Eukaryote Interactions within the Pseudovibrio Genus.</title>
        <authorList>
            <person name="Romano S."/>
            <person name="Fernandez-Guerra A."/>
            <person name="Reen F.J."/>
            <person name="Glockner F.O."/>
            <person name="Crowley S.P."/>
            <person name="O'Sullivan O."/>
            <person name="Cotter P.D."/>
            <person name="Adams C."/>
            <person name="Dobson A.D."/>
            <person name="O'Gara F."/>
        </authorList>
    </citation>
    <scope>NUCLEOTIDE SEQUENCE [LARGE SCALE GENOMIC DNA]</scope>
    <source>
        <strain evidence="1 2">Ad2</strain>
    </source>
</reference>
<name>A0A165XBF2_9HYPH</name>
<evidence type="ECO:0000313" key="2">
    <source>
        <dbReference type="Proteomes" id="UP000076577"/>
    </source>
</evidence>
<organism evidence="1 2">
    <name type="scientific">Pseudovibrio axinellae</name>
    <dbReference type="NCBI Taxonomy" id="989403"/>
    <lineage>
        <taxon>Bacteria</taxon>
        <taxon>Pseudomonadati</taxon>
        <taxon>Pseudomonadota</taxon>
        <taxon>Alphaproteobacteria</taxon>
        <taxon>Hyphomicrobiales</taxon>
        <taxon>Stappiaceae</taxon>
        <taxon>Pseudovibrio</taxon>
    </lineage>
</organism>
<evidence type="ECO:0000313" key="1">
    <source>
        <dbReference type="EMBL" id="KZL17545.1"/>
    </source>
</evidence>
<gene>
    <name evidence="1" type="ORF">PsAD2_03081</name>
</gene>
<accession>A0A165XBF2</accession>
<sequence>MSTGRSKRACARPKCLPNPATSRPVDFKGPNSALYCGSGPNRPRRMRASSARFARRFSPAMRGSKTSGGMASLTVALGLRSRGTGALWLVITSSGTSTPGPFLKCLMAFVSSMNSGGLSSCQGNRMQMGRTLVPSSSSRSCLAERIATRRSERTVSGSSMSNT</sequence>
<dbReference type="EMBL" id="LMCB01000031">
    <property type="protein sequence ID" value="KZL17545.1"/>
    <property type="molecule type" value="Genomic_DNA"/>
</dbReference>
<comment type="caution">
    <text evidence="1">The sequence shown here is derived from an EMBL/GenBank/DDBJ whole genome shotgun (WGS) entry which is preliminary data.</text>
</comment>
<dbReference type="Proteomes" id="UP000076577">
    <property type="component" value="Unassembled WGS sequence"/>
</dbReference>
<keyword evidence="2" id="KW-1185">Reference proteome</keyword>
<proteinExistence type="predicted"/>